<proteinExistence type="predicted"/>
<reference evidence="2" key="1">
    <citation type="submission" date="2019-10" db="EMBL/GenBank/DDBJ databases">
        <authorList>
            <consortium name="DOE Joint Genome Institute"/>
            <person name="Kuo A."/>
            <person name="Miyauchi S."/>
            <person name="Kiss E."/>
            <person name="Drula E."/>
            <person name="Kohler A."/>
            <person name="Sanchez-Garcia M."/>
            <person name="Andreopoulos B."/>
            <person name="Barry K.W."/>
            <person name="Bonito G."/>
            <person name="Buee M."/>
            <person name="Carver A."/>
            <person name="Chen C."/>
            <person name="Cichocki N."/>
            <person name="Clum A."/>
            <person name="Culley D."/>
            <person name="Crous P.W."/>
            <person name="Fauchery L."/>
            <person name="Girlanda M."/>
            <person name="Hayes R."/>
            <person name="Keri Z."/>
            <person name="LaButti K."/>
            <person name="Lipzen A."/>
            <person name="Lombard V."/>
            <person name="Magnuson J."/>
            <person name="Maillard F."/>
            <person name="Morin E."/>
            <person name="Murat C."/>
            <person name="Nolan M."/>
            <person name="Ohm R."/>
            <person name="Pangilinan J."/>
            <person name="Pereira M."/>
            <person name="Perotto S."/>
            <person name="Peter M."/>
            <person name="Riley R."/>
            <person name="Sitrit Y."/>
            <person name="Stielow B."/>
            <person name="Szollosi G."/>
            <person name="Zifcakova L."/>
            <person name="Stursova M."/>
            <person name="Spatafora J.W."/>
            <person name="Tedersoo L."/>
            <person name="Vaario L.-M."/>
            <person name="Yamada A."/>
            <person name="Yan M."/>
            <person name="Wang P."/>
            <person name="Xu J."/>
            <person name="Bruns T."/>
            <person name="Baldrian P."/>
            <person name="Vilgalys R."/>
            <person name="Henrissat B."/>
            <person name="Grigoriev I.V."/>
            <person name="Hibbett D."/>
            <person name="Nagy L.G."/>
            <person name="Martin F.M."/>
        </authorList>
    </citation>
    <scope>NUCLEOTIDE SEQUENCE</scope>
    <source>
        <strain evidence="2">Prilba</strain>
    </source>
</reference>
<organism evidence="2 3">
    <name type="scientific">Russula ochroleuca</name>
    <dbReference type="NCBI Taxonomy" id="152965"/>
    <lineage>
        <taxon>Eukaryota</taxon>
        <taxon>Fungi</taxon>
        <taxon>Dikarya</taxon>
        <taxon>Basidiomycota</taxon>
        <taxon>Agaricomycotina</taxon>
        <taxon>Agaricomycetes</taxon>
        <taxon>Russulales</taxon>
        <taxon>Russulaceae</taxon>
        <taxon>Russula</taxon>
    </lineage>
</organism>
<reference evidence="2" key="2">
    <citation type="journal article" date="2020" name="Nat. Commun.">
        <title>Large-scale genome sequencing of mycorrhizal fungi provides insights into the early evolution of symbiotic traits.</title>
        <authorList>
            <person name="Miyauchi S."/>
            <person name="Kiss E."/>
            <person name="Kuo A."/>
            <person name="Drula E."/>
            <person name="Kohler A."/>
            <person name="Sanchez-Garcia M."/>
            <person name="Morin E."/>
            <person name="Andreopoulos B."/>
            <person name="Barry K.W."/>
            <person name="Bonito G."/>
            <person name="Buee M."/>
            <person name="Carver A."/>
            <person name="Chen C."/>
            <person name="Cichocki N."/>
            <person name="Clum A."/>
            <person name="Culley D."/>
            <person name="Crous P.W."/>
            <person name="Fauchery L."/>
            <person name="Girlanda M."/>
            <person name="Hayes R.D."/>
            <person name="Keri Z."/>
            <person name="LaButti K."/>
            <person name="Lipzen A."/>
            <person name="Lombard V."/>
            <person name="Magnuson J."/>
            <person name="Maillard F."/>
            <person name="Murat C."/>
            <person name="Nolan M."/>
            <person name="Ohm R.A."/>
            <person name="Pangilinan J."/>
            <person name="Pereira M.F."/>
            <person name="Perotto S."/>
            <person name="Peter M."/>
            <person name="Pfister S."/>
            <person name="Riley R."/>
            <person name="Sitrit Y."/>
            <person name="Stielow J.B."/>
            <person name="Szollosi G."/>
            <person name="Zifcakova L."/>
            <person name="Stursova M."/>
            <person name="Spatafora J.W."/>
            <person name="Tedersoo L."/>
            <person name="Vaario L.M."/>
            <person name="Yamada A."/>
            <person name="Yan M."/>
            <person name="Wang P."/>
            <person name="Xu J."/>
            <person name="Bruns T."/>
            <person name="Baldrian P."/>
            <person name="Vilgalys R."/>
            <person name="Dunand C."/>
            <person name="Henrissat B."/>
            <person name="Grigoriev I.V."/>
            <person name="Hibbett D."/>
            <person name="Nagy L.G."/>
            <person name="Martin F.M."/>
        </authorList>
    </citation>
    <scope>NUCLEOTIDE SEQUENCE</scope>
    <source>
        <strain evidence="2">Prilba</strain>
    </source>
</reference>
<evidence type="ECO:0000256" key="1">
    <source>
        <dbReference type="SAM" id="MobiDB-lite"/>
    </source>
</evidence>
<dbReference type="EMBL" id="WHVB01000008">
    <property type="protein sequence ID" value="KAF8480489.1"/>
    <property type="molecule type" value="Genomic_DNA"/>
</dbReference>
<gene>
    <name evidence="2" type="ORF">DFH94DRAFT_480336</name>
</gene>
<sequence length="156" mass="17641">MMYHHVHSIATVTGHELERVEEEDEEQLAVEEEERGHRRDELTRPRTPEPTGLGMDDEDDKARSRSRSPSPPPSTTTQGAPQLISLPLNALRRLPPPPATFSNERGLGPFASLNSLPRSSTPRKSLFHIPNDDNKKNIHLITLSVFFRIHPHRTHA</sequence>
<dbReference type="Proteomes" id="UP000759537">
    <property type="component" value="Unassembled WGS sequence"/>
</dbReference>
<dbReference type="OrthoDB" id="1881at2759"/>
<feature type="compositionally biased region" description="Basic and acidic residues" evidence="1">
    <location>
        <begin position="34"/>
        <end position="47"/>
    </location>
</feature>
<evidence type="ECO:0000313" key="3">
    <source>
        <dbReference type="Proteomes" id="UP000759537"/>
    </source>
</evidence>
<protein>
    <submittedName>
        <fullName evidence="2">Uncharacterized protein</fullName>
    </submittedName>
</protein>
<comment type="caution">
    <text evidence="2">The sequence shown here is derived from an EMBL/GenBank/DDBJ whole genome shotgun (WGS) entry which is preliminary data.</text>
</comment>
<feature type="compositionally biased region" description="Acidic residues" evidence="1">
    <location>
        <begin position="19"/>
        <end position="33"/>
    </location>
</feature>
<dbReference type="AlphaFoldDB" id="A0A9P5MWU2"/>
<feature type="region of interest" description="Disordered" evidence="1">
    <location>
        <begin position="1"/>
        <end position="106"/>
    </location>
</feature>
<keyword evidence="3" id="KW-1185">Reference proteome</keyword>
<evidence type="ECO:0000313" key="2">
    <source>
        <dbReference type="EMBL" id="KAF8480489.1"/>
    </source>
</evidence>
<name>A0A9P5MWU2_9AGAM</name>
<accession>A0A9P5MWU2</accession>